<reference evidence="2 3" key="1">
    <citation type="journal article" date="2017" name="DNA Res.">
        <title>Complete genome sequence and expression profile of the commercial lytic enzyme producer Lysobacter enzymogenes M497-1.</title>
        <authorList>
            <person name="Takami H."/>
            <person name="Toyoda A."/>
            <person name="Uchiyama I."/>
            <person name="Itoh T."/>
            <person name="Takaki Y."/>
            <person name="Arai W."/>
            <person name="Nishi S."/>
            <person name="Kawai M."/>
            <person name="Shinya K."/>
            <person name="Ikeda H."/>
        </authorList>
    </citation>
    <scope>NUCLEOTIDE SEQUENCE [LARGE SCALE GENOMIC DNA]</scope>
    <source>
        <strain evidence="2 3">M497-1</strain>
    </source>
</reference>
<dbReference type="Proteomes" id="UP000218824">
    <property type="component" value="Chromosome"/>
</dbReference>
<dbReference type="KEGG" id="lem:LEN_1254"/>
<sequence>MRRDKSPTCFLASILAMFPNWVWAISRCPPEAGEKSKAFVILGFAILGVFVALGVLVRRAMLRLARDRPAWARTLLAMAAYVLMLGCWLLGVSIFWMGFVLTC</sequence>
<dbReference type="RefSeq" id="WP_096377075.1">
    <property type="nucleotide sequence ID" value="NZ_AP014940.1"/>
</dbReference>
<dbReference type="GeneID" id="83063130"/>
<organism evidence="2 3">
    <name type="scientific">Lysobacter enzymogenes</name>
    <dbReference type="NCBI Taxonomy" id="69"/>
    <lineage>
        <taxon>Bacteria</taxon>
        <taxon>Pseudomonadati</taxon>
        <taxon>Pseudomonadota</taxon>
        <taxon>Gammaproteobacteria</taxon>
        <taxon>Lysobacterales</taxon>
        <taxon>Lysobacteraceae</taxon>
        <taxon>Lysobacter</taxon>
    </lineage>
</organism>
<keyword evidence="1" id="KW-0812">Transmembrane</keyword>
<proteinExistence type="predicted"/>
<keyword evidence="1" id="KW-0472">Membrane</keyword>
<dbReference type="AlphaFoldDB" id="A0AAU9ADJ3"/>
<protein>
    <submittedName>
        <fullName evidence="2">Uncharacterized protein</fullName>
    </submittedName>
</protein>
<evidence type="ECO:0000313" key="2">
    <source>
        <dbReference type="EMBL" id="BAV96741.1"/>
    </source>
</evidence>
<keyword evidence="1" id="KW-1133">Transmembrane helix</keyword>
<gene>
    <name evidence="2" type="ORF">LEN_1254</name>
</gene>
<accession>A0AAU9ADJ3</accession>
<name>A0AAU9ADJ3_LYSEN</name>
<evidence type="ECO:0000313" key="3">
    <source>
        <dbReference type="Proteomes" id="UP000218824"/>
    </source>
</evidence>
<evidence type="ECO:0000256" key="1">
    <source>
        <dbReference type="SAM" id="Phobius"/>
    </source>
</evidence>
<dbReference type="EMBL" id="AP014940">
    <property type="protein sequence ID" value="BAV96741.1"/>
    <property type="molecule type" value="Genomic_DNA"/>
</dbReference>
<feature type="transmembrane region" description="Helical" evidence="1">
    <location>
        <begin position="40"/>
        <end position="57"/>
    </location>
</feature>
<feature type="transmembrane region" description="Helical" evidence="1">
    <location>
        <begin position="78"/>
        <end position="101"/>
    </location>
</feature>